<evidence type="ECO:0000256" key="1">
    <source>
        <dbReference type="SAM" id="Phobius"/>
    </source>
</evidence>
<accession>A0A1V1I379</accession>
<feature type="transmembrane region" description="Helical" evidence="1">
    <location>
        <begin position="446"/>
        <end position="464"/>
    </location>
</feature>
<dbReference type="Pfam" id="PF13425">
    <property type="entry name" value="O-antigen_lig"/>
    <property type="match status" value="1"/>
</dbReference>
<dbReference type="GeneID" id="82206090"/>
<organism evidence="2 3">
    <name type="scientific">Romboutsia ilealis</name>
    <dbReference type="NCBI Taxonomy" id="1115758"/>
    <lineage>
        <taxon>Bacteria</taxon>
        <taxon>Bacillati</taxon>
        <taxon>Bacillota</taxon>
        <taxon>Clostridia</taxon>
        <taxon>Peptostreptococcales</taxon>
        <taxon>Peptostreptococcaceae</taxon>
        <taxon>Romboutsia</taxon>
    </lineage>
</organism>
<dbReference type="Proteomes" id="UP000245622">
    <property type="component" value="Chromosome 1"/>
</dbReference>
<dbReference type="KEGG" id="ril:CRIB_2066"/>
<sequence>MSNIFEKKFFYLFIILQPVLDLLTSFMSRNIDLPLTIGIIARSLFMGYMFMYALFIYRPQGRVYKYSRWILIGIGVYIITFLGYTFFSKDTSIITEIKGVIKLFYFPIVLTGVFILNEKDRLEISNNFLMYLLLGYTGVIFIATVTGTYFRSYNEYLYGLGTVGWFFAANEIGSIIAILTPFTIINIIDNKLNIVNIISIILCILSSLYMGTKVPFLGFVGSVGILMVYIIFTSIFTRIKKIPTLLNYKKISLCVIIIGMVFCSLFYKSPVYKNLMFNYGHIINKIVKFIEGPQEENPATKPMDPNEEVVVVEPEEQEPEPEINMHINQDDLVGSLLSNRTAIAEEIKNIYKNSSIVEKLVGLGHVIEIKPGISTDKTIEMDQLDIFYRHGIVGTILYFGQLIILMVVIIKSLFRNARYLLDLDVITCMISIFLGIAIAFSSGHVLTAPAVSIFIILSIIKLYNKVVEGN</sequence>
<name>A0A1V1I379_9FIRM</name>
<feature type="transmembrane region" description="Helical" evidence="1">
    <location>
        <begin position="156"/>
        <end position="180"/>
    </location>
</feature>
<keyword evidence="1" id="KW-0472">Membrane</keyword>
<feature type="transmembrane region" description="Helical" evidence="1">
    <location>
        <begin position="386"/>
        <end position="410"/>
    </location>
</feature>
<dbReference type="AlphaFoldDB" id="A0A1V1I379"/>
<feature type="transmembrane region" description="Helical" evidence="1">
    <location>
        <begin position="9"/>
        <end position="27"/>
    </location>
</feature>
<protein>
    <submittedName>
        <fullName evidence="2">Membrane protein</fullName>
    </submittedName>
</protein>
<keyword evidence="3" id="KW-1185">Reference proteome</keyword>
<proteinExistence type="predicted"/>
<evidence type="ECO:0000313" key="3">
    <source>
        <dbReference type="Proteomes" id="UP000245622"/>
    </source>
</evidence>
<evidence type="ECO:0000313" key="2">
    <source>
        <dbReference type="EMBL" id="CED94670.1"/>
    </source>
</evidence>
<dbReference type="EMBL" id="LN555523">
    <property type="protein sequence ID" value="CED94670.1"/>
    <property type="molecule type" value="Genomic_DNA"/>
</dbReference>
<dbReference type="RefSeq" id="WP_180702172.1">
    <property type="nucleotide sequence ID" value="NZ_CAJUCR010000007.1"/>
</dbReference>
<feature type="transmembrane region" description="Helical" evidence="1">
    <location>
        <begin position="419"/>
        <end position="440"/>
    </location>
</feature>
<keyword evidence="1" id="KW-0812">Transmembrane</keyword>
<keyword evidence="1" id="KW-1133">Transmembrane helix</keyword>
<gene>
    <name evidence="2" type="ORF">CRIB_2066</name>
</gene>
<feature type="transmembrane region" description="Helical" evidence="1">
    <location>
        <begin position="251"/>
        <end position="267"/>
    </location>
</feature>
<feature type="transmembrane region" description="Helical" evidence="1">
    <location>
        <begin position="99"/>
        <end position="116"/>
    </location>
</feature>
<reference evidence="2 3" key="1">
    <citation type="submission" date="2014-04" db="EMBL/GenBank/DDBJ databases">
        <authorList>
            <person name="Hornung B.V."/>
        </authorList>
    </citation>
    <scope>NUCLEOTIDE SEQUENCE [LARGE SCALE GENOMIC DNA]</scope>
    <source>
        <strain evidence="2 3">CRIB</strain>
    </source>
</reference>
<feature type="transmembrane region" description="Helical" evidence="1">
    <location>
        <begin position="128"/>
        <end position="150"/>
    </location>
</feature>
<feature type="transmembrane region" description="Helical" evidence="1">
    <location>
        <begin position="33"/>
        <end position="57"/>
    </location>
</feature>
<feature type="transmembrane region" description="Helical" evidence="1">
    <location>
        <begin position="192"/>
        <end position="210"/>
    </location>
</feature>
<dbReference type="InterPro" id="IPR049504">
    <property type="entry name" value="O-antigen_lig"/>
</dbReference>
<feature type="transmembrane region" description="Helical" evidence="1">
    <location>
        <begin position="69"/>
        <end position="87"/>
    </location>
</feature>
<feature type="transmembrane region" description="Helical" evidence="1">
    <location>
        <begin position="216"/>
        <end position="239"/>
    </location>
</feature>